<sequence>MLPTLFQFEKVSNGGWLVTAPGRDYKVTVLIAAFSNTNDLLEWLTKELPNVPAPKVLFDESAVLS</sequence>
<dbReference type="EMBL" id="DUMN01000329">
    <property type="protein sequence ID" value="HHV68214.1"/>
    <property type="molecule type" value="Genomic_DNA"/>
</dbReference>
<protein>
    <submittedName>
        <fullName evidence="1">Uncharacterized protein</fullName>
    </submittedName>
</protein>
<accession>A0A7V6PC28</accession>
<comment type="caution">
    <text evidence="1">The sequence shown here is derived from an EMBL/GenBank/DDBJ whole genome shotgun (WGS) entry which is preliminary data.</text>
</comment>
<evidence type="ECO:0000313" key="2">
    <source>
        <dbReference type="Proteomes" id="UP000551563"/>
    </source>
</evidence>
<reference evidence="1 2" key="1">
    <citation type="journal article" date="2020" name="Biotechnol. Biofuels">
        <title>New insights from the biogas microbiome by comprehensive genome-resolved metagenomics of nearly 1600 species originating from multiple anaerobic digesters.</title>
        <authorList>
            <person name="Campanaro S."/>
            <person name="Treu L."/>
            <person name="Rodriguez-R L.M."/>
            <person name="Kovalovszki A."/>
            <person name="Ziels R.M."/>
            <person name="Maus I."/>
            <person name="Zhu X."/>
            <person name="Kougias P.G."/>
            <person name="Basile A."/>
            <person name="Luo G."/>
            <person name="Schluter A."/>
            <person name="Konstantinidis K.T."/>
            <person name="Angelidaki I."/>
        </authorList>
    </citation>
    <scope>NUCLEOTIDE SEQUENCE [LARGE SCALE GENOMIC DNA]</scope>
    <source>
        <strain evidence="1">AS04akNAM_66</strain>
    </source>
</reference>
<dbReference type="Proteomes" id="UP000551563">
    <property type="component" value="Unassembled WGS sequence"/>
</dbReference>
<name>A0A7V6PC28_9HYPH</name>
<dbReference type="AlphaFoldDB" id="A0A7V6PC28"/>
<evidence type="ECO:0000313" key="1">
    <source>
        <dbReference type="EMBL" id="HHV68214.1"/>
    </source>
</evidence>
<organism evidence="1 2">
    <name type="scientific">Brucella intermedia</name>
    <dbReference type="NCBI Taxonomy" id="94625"/>
    <lineage>
        <taxon>Bacteria</taxon>
        <taxon>Pseudomonadati</taxon>
        <taxon>Pseudomonadota</taxon>
        <taxon>Alphaproteobacteria</taxon>
        <taxon>Hyphomicrobiales</taxon>
        <taxon>Brucellaceae</taxon>
        <taxon>Brucella/Ochrobactrum group</taxon>
        <taxon>Brucella</taxon>
    </lineage>
</organism>
<gene>
    <name evidence="1" type="ORF">GXX48_11300</name>
</gene>
<proteinExistence type="predicted"/>